<gene>
    <name evidence="2" type="ORF">HYPDE_32448</name>
</gene>
<dbReference type="AlphaFoldDB" id="N0B7C5"/>
<protein>
    <submittedName>
        <fullName evidence="2">Uncharacterized protein</fullName>
    </submittedName>
</protein>
<evidence type="ECO:0000313" key="3">
    <source>
        <dbReference type="Proteomes" id="UP000005952"/>
    </source>
</evidence>
<sequence length="75" mass="8406">MDKQLSNVGLRKEAQSTQIEPGRRFEREPSMAITQGRGRMAPLVAARVMAGRITWEKASRNEEALYIAFPVVSCL</sequence>
<keyword evidence="3" id="KW-1185">Reference proteome</keyword>
<proteinExistence type="predicted"/>
<dbReference type="EMBL" id="CP005587">
    <property type="protein sequence ID" value="AGK58162.1"/>
    <property type="molecule type" value="Genomic_DNA"/>
</dbReference>
<evidence type="ECO:0000313" key="2">
    <source>
        <dbReference type="EMBL" id="AGK58162.1"/>
    </source>
</evidence>
<organism evidence="2 3">
    <name type="scientific">Hyphomicrobium denitrificans 1NES1</name>
    <dbReference type="NCBI Taxonomy" id="670307"/>
    <lineage>
        <taxon>Bacteria</taxon>
        <taxon>Pseudomonadati</taxon>
        <taxon>Pseudomonadota</taxon>
        <taxon>Alphaproteobacteria</taxon>
        <taxon>Hyphomicrobiales</taxon>
        <taxon>Hyphomicrobiaceae</taxon>
        <taxon>Hyphomicrobium</taxon>
    </lineage>
</organism>
<accession>N0B7C5</accession>
<dbReference type="STRING" id="670307.HYPDE_32448"/>
<dbReference type="HOGENOM" id="CLU_2666146_0_0_5"/>
<feature type="region of interest" description="Disordered" evidence="1">
    <location>
        <begin position="1"/>
        <end position="32"/>
    </location>
</feature>
<evidence type="ECO:0000256" key="1">
    <source>
        <dbReference type="SAM" id="MobiDB-lite"/>
    </source>
</evidence>
<reference evidence="2 3" key="1">
    <citation type="journal article" date="2013" name="Genome Announc.">
        <title>Genome sequences for three denitrifying bacterial strains isolated from a uranium- and nitrate-contaminated subsurface environment.</title>
        <authorList>
            <person name="Venkatramanan R."/>
            <person name="Prakash O."/>
            <person name="Woyke T."/>
            <person name="Chain P."/>
            <person name="Goodwin L.A."/>
            <person name="Watson D."/>
            <person name="Brooks S."/>
            <person name="Kostka J.E."/>
            <person name="Green S.J."/>
        </authorList>
    </citation>
    <scope>NUCLEOTIDE SEQUENCE [LARGE SCALE GENOMIC DNA]</scope>
    <source>
        <strain evidence="2 3">1NES1</strain>
    </source>
</reference>
<dbReference type="KEGG" id="hdt:HYPDE_32448"/>
<name>N0B7C5_9HYPH</name>
<dbReference type="Proteomes" id="UP000005952">
    <property type="component" value="Chromosome"/>
</dbReference>